<evidence type="ECO:0000256" key="1">
    <source>
        <dbReference type="ARBA" id="ARBA00009437"/>
    </source>
</evidence>
<dbReference type="InterPro" id="IPR036390">
    <property type="entry name" value="WH_DNA-bd_sf"/>
</dbReference>
<dbReference type="RefSeq" id="WP_369790793.1">
    <property type="nucleotide sequence ID" value="NZ_CP165628.1"/>
</dbReference>
<dbReference type="Pfam" id="PF03466">
    <property type="entry name" value="LysR_substrate"/>
    <property type="match status" value="1"/>
</dbReference>
<dbReference type="PANTHER" id="PTHR30537:SF5">
    <property type="entry name" value="HTH-TYPE TRANSCRIPTIONAL ACTIVATOR TTDR-RELATED"/>
    <property type="match status" value="1"/>
</dbReference>
<dbReference type="SUPFAM" id="SSF53850">
    <property type="entry name" value="Periplasmic binding protein-like II"/>
    <property type="match status" value="1"/>
</dbReference>
<proteinExistence type="inferred from homology"/>
<evidence type="ECO:0000256" key="2">
    <source>
        <dbReference type="ARBA" id="ARBA00022491"/>
    </source>
</evidence>
<feature type="domain" description="HTH lysR-type" evidence="6">
    <location>
        <begin position="15"/>
        <end position="72"/>
    </location>
</feature>
<keyword evidence="3" id="KW-0805">Transcription regulation</keyword>
<dbReference type="PANTHER" id="PTHR30537">
    <property type="entry name" value="HTH-TYPE TRANSCRIPTIONAL REGULATOR"/>
    <property type="match status" value="1"/>
</dbReference>
<dbReference type="FunFam" id="1.10.10.10:FF:000001">
    <property type="entry name" value="LysR family transcriptional regulator"/>
    <property type="match status" value="1"/>
</dbReference>
<evidence type="ECO:0000313" key="7">
    <source>
        <dbReference type="EMBL" id="XDU74679.1"/>
    </source>
</evidence>
<evidence type="ECO:0000259" key="6">
    <source>
        <dbReference type="PROSITE" id="PS50931"/>
    </source>
</evidence>
<reference evidence="7" key="1">
    <citation type="submission" date="2024-07" db="EMBL/GenBank/DDBJ databases">
        <authorList>
            <person name="Biller S.J."/>
        </authorList>
    </citation>
    <scope>NUCLEOTIDE SEQUENCE</scope>
    <source>
        <strain evidence="7">WC2420</strain>
    </source>
</reference>
<accession>A0AB39VYN1</accession>
<dbReference type="AlphaFoldDB" id="A0AB39VYN1"/>
<dbReference type="EMBL" id="CP165628">
    <property type="protein sequence ID" value="XDU74679.1"/>
    <property type="molecule type" value="Genomic_DNA"/>
</dbReference>
<name>A0AB39VYN1_9GAMM</name>
<dbReference type="Gene3D" id="3.40.190.290">
    <property type="match status" value="1"/>
</dbReference>
<keyword evidence="4" id="KW-0238">DNA-binding</keyword>
<dbReference type="InterPro" id="IPR036388">
    <property type="entry name" value="WH-like_DNA-bd_sf"/>
</dbReference>
<dbReference type="GO" id="GO:0003677">
    <property type="term" value="F:DNA binding"/>
    <property type="evidence" value="ECO:0007669"/>
    <property type="project" value="UniProtKB-KW"/>
</dbReference>
<dbReference type="InterPro" id="IPR005119">
    <property type="entry name" value="LysR_subst-bd"/>
</dbReference>
<protein>
    <submittedName>
        <fullName evidence="7">LysR family transcriptional regulator</fullName>
    </submittedName>
</protein>
<dbReference type="GO" id="GO:0003700">
    <property type="term" value="F:DNA-binding transcription factor activity"/>
    <property type="evidence" value="ECO:0007669"/>
    <property type="project" value="InterPro"/>
</dbReference>
<sequence>MARLAHVVPKMDHFMDLNGLKSFIAVAAAGGFGAASRQTGMAKSSLSRHVSQLEDQLDVRLLERTQTGFRLTEEGSFMLEKAQPLLDELNDLAEALGTRRQKPSGKLRISVPTLMVTSSFGAVAARYARLYPDVQLEVVAEDRRVDPIREGYDAVLRAQPANDEELMGKKVFSDRVLLVCKPEISGEPLPFIALGNLYRDQHIPIILNGEVSQIATREVIRLSSPAMIYDAVLDGVGAALLPIIMIGDDVKTGRLISLGEQIDGEINFWFLYPSRRHLSLRTRALMNLLVAHFAEYSAGAEAGKSEI</sequence>
<gene>
    <name evidence="7" type="ORF">AB3G37_11615</name>
</gene>
<comment type="similarity">
    <text evidence="1">Belongs to the LysR transcriptional regulatory family.</text>
</comment>
<dbReference type="PROSITE" id="PS50931">
    <property type="entry name" value="HTH_LYSR"/>
    <property type="match status" value="1"/>
</dbReference>
<dbReference type="Gene3D" id="1.10.10.10">
    <property type="entry name" value="Winged helix-like DNA-binding domain superfamily/Winged helix DNA-binding domain"/>
    <property type="match status" value="1"/>
</dbReference>
<keyword evidence="5" id="KW-0804">Transcription</keyword>
<dbReference type="CDD" id="cd08422">
    <property type="entry name" value="PBP2_CrgA_like"/>
    <property type="match status" value="1"/>
</dbReference>
<evidence type="ECO:0000256" key="3">
    <source>
        <dbReference type="ARBA" id="ARBA00023015"/>
    </source>
</evidence>
<dbReference type="SUPFAM" id="SSF46785">
    <property type="entry name" value="Winged helix' DNA-binding domain"/>
    <property type="match status" value="1"/>
</dbReference>
<dbReference type="Pfam" id="PF00126">
    <property type="entry name" value="HTH_1"/>
    <property type="match status" value="1"/>
</dbReference>
<evidence type="ECO:0000256" key="4">
    <source>
        <dbReference type="ARBA" id="ARBA00023125"/>
    </source>
</evidence>
<dbReference type="InterPro" id="IPR058163">
    <property type="entry name" value="LysR-type_TF_proteobact-type"/>
</dbReference>
<keyword evidence="2" id="KW-0678">Repressor</keyword>
<dbReference type="InterPro" id="IPR000847">
    <property type="entry name" value="LysR_HTH_N"/>
</dbReference>
<evidence type="ECO:0000256" key="5">
    <source>
        <dbReference type="ARBA" id="ARBA00023163"/>
    </source>
</evidence>
<organism evidence="7">
    <name type="scientific">Rouxiella sp. WC2420</name>
    <dbReference type="NCBI Taxonomy" id="3234145"/>
    <lineage>
        <taxon>Bacteria</taxon>
        <taxon>Pseudomonadati</taxon>
        <taxon>Pseudomonadota</taxon>
        <taxon>Gammaproteobacteria</taxon>
        <taxon>Enterobacterales</taxon>
        <taxon>Yersiniaceae</taxon>
        <taxon>Rouxiella</taxon>
    </lineage>
</organism>